<dbReference type="InterPro" id="IPR015590">
    <property type="entry name" value="Aldehyde_DH_dom"/>
</dbReference>
<dbReference type="InterPro" id="IPR016161">
    <property type="entry name" value="Ald_DH/histidinol_DH"/>
</dbReference>
<evidence type="ECO:0000256" key="5">
    <source>
        <dbReference type="RuleBase" id="RU003345"/>
    </source>
</evidence>
<dbReference type="GeneID" id="92206854"/>
<dbReference type="Gene3D" id="3.40.309.10">
    <property type="entry name" value="Aldehyde Dehydrogenase, Chain A, domain 2"/>
    <property type="match status" value="1"/>
</dbReference>
<dbReference type="RefSeq" id="XP_066828596.1">
    <property type="nucleotide sequence ID" value="XM_066971570.1"/>
</dbReference>
<evidence type="ECO:0000256" key="4">
    <source>
        <dbReference type="PROSITE-ProRule" id="PRU10007"/>
    </source>
</evidence>
<evidence type="ECO:0000256" key="1">
    <source>
        <dbReference type="ARBA" id="ARBA00009986"/>
    </source>
</evidence>
<feature type="domain" description="Aldehyde dehydrogenase" evidence="6">
    <location>
        <begin position="29"/>
        <end position="494"/>
    </location>
</feature>
<dbReference type="InterPro" id="IPR029510">
    <property type="entry name" value="Ald_DH_CS_GLU"/>
</dbReference>
<dbReference type="Proteomes" id="UP001497383">
    <property type="component" value="Chromosome 2"/>
</dbReference>
<accession>A0ABP0ZGZ0</accession>
<dbReference type="SUPFAM" id="SSF53720">
    <property type="entry name" value="ALDH-like"/>
    <property type="match status" value="1"/>
</dbReference>
<keyword evidence="8" id="KW-1185">Reference proteome</keyword>
<gene>
    <name evidence="7" type="ORF">LODBEIA_P16580</name>
</gene>
<evidence type="ECO:0000256" key="2">
    <source>
        <dbReference type="ARBA" id="ARBA00023002"/>
    </source>
</evidence>
<dbReference type="PANTHER" id="PTHR43720">
    <property type="entry name" value="2-AMINOMUCONIC SEMIALDEHYDE DEHYDROGENASE"/>
    <property type="match status" value="1"/>
</dbReference>
<dbReference type="EMBL" id="OZ022406">
    <property type="protein sequence ID" value="CAK9437280.1"/>
    <property type="molecule type" value="Genomic_DNA"/>
</dbReference>
<protein>
    <recommendedName>
        <fullName evidence="6">Aldehyde dehydrogenase domain-containing protein</fullName>
    </recommendedName>
</protein>
<keyword evidence="3" id="KW-0520">NAD</keyword>
<reference evidence="7 8" key="1">
    <citation type="submission" date="2024-03" db="EMBL/GenBank/DDBJ databases">
        <authorList>
            <person name="Brejova B."/>
        </authorList>
    </citation>
    <scope>NUCLEOTIDE SEQUENCE [LARGE SCALE GENOMIC DNA]</scope>
    <source>
        <strain evidence="7 8">CBS 14171</strain>
    </source>
</reference>
<feature type="active site" evidence="4">
    <location>
        <position position="266"/>
    </location>
</feature>
<name>A0ABP0ZGZ0_9ASCO</name>
<dbReference type="Pfam" id="PF00171">
    <property type="entry name" value="Aldedh"/>
    <property type="match status" value="1"/>
</dbReference>
<dbReference type="InterPro" id="IPR016162">
    <property type="entry name" value="Ald_DH_N"/>
</dbReference>
<dbReference type="PANTHER" id="PTHR43720:SF2">
    <property type="entry name" value="2-AMINOMUCONIC SEMIALDEHYDE DEHYDROGENASE"/>
    <property type="match status" value="1"/>
</dbReference>
<dbReference type="Gene3D" id="3.40.605.10">
    <property type="entry name" value="Aldehyde Dehydrogenase, Chain A, domain 1"/>
    <property type="match status" value="1"/>
</dbReference>
<dbReference type="PROSITE" id="PS00687">
    <property type="entry name" value="ALDEHYDE_DEHYDR_GLU"/>
    <property type="match status" value="1"/>
</dbReference>
<keyword evidence="2 5" id="KW-0560">Oxidoreductase</keyword>
<evidence type="ECO:0000313" key="7">
    <source>
        <dbReference type="EMBL" id="CAK9437280.1"/>
    </source>
</evidence>
<comment type="similarity">
    <text evidence="1 5">Belongs to the aldehyde dehydrogenase family.</text>
</comment>
<sequence>MSLELSYPVTLPDGQKFDQPSGLFINNEFVKSKAGKTLDSINPSTGEVNGSVYAAEKEDIDVAVAAAKQALPGWKKNFTGVQRGIMLNKIADKLQEQRDLLGAMEAWDSGKNKDNNAVFDIDECISTFRYYAGWADKITGRLIQNDPKKLAYTVHEPIGVVGQIVPWNYPLAMSAWKLAPALAAGNCVVLKTSEITPLSMLYVAQFFKEVGFPAGVVNIVSGYGATAGSALCVHPDVAKIAFTGSTATGKLIAKMAADTMKLVTLECGGKSPLIIRQDADLEQAVKWAAVGIMSNQGQVCCSTSRIYAHESIYEQFLQDLAAHVAKEYKQGTVFEPDCVVGPQVSRLQRDKVFNYIEIGRSEGARVVLGGEKNEQGDLSKGFFIKPTIFADVKPEMRIVQEEIFGPVVSVGKFSTDDEAIELANGTSYGLGSAIFTRDIEKAHVMAGEIEAGMVWINSSNDSDVRIPFGGVKMSGVGRELGEYGLSMYTQAKAVHVNIGLKL</sequence>
<organism evidence="7 8">
    <name type="scientific">Lodderomyces beijingensis</name>
    <dbReference type="NCBI Taxonomy" id="1775926"/>
    <lineage>
        <taxon>Eukaryota</taxon>
        <taxon>Fungi</taxon>
        <taxon>Dikarya</taxon>
        <taxon>Ascomycota</taxon>
        <taxon>Saccharomycotina</taxon>
        <taxon>Pichiomycetes</taxon>
        <taxon>Debaryomycetaceae</taxon>
        <taxon>Candida/Lodderomyces clade</taxon>
        <taxon>Lodderomyces</taxon>
    </lineage>
</organism>
<evidence type="ECO:0000256" key="3">
    <source>
        <dbReference type="ARBA" id="ARBA00023027"/>
    </source>
</evidence>
<proteinExistence type="inferred from homology"/>
<evidence type="ECO:0000313" key="8">
    <source>
        <dbReference type="Proteomes" id="UP001497383"/>
    </source>
</evidence>
<evidence type="ECO:0000259" key="6">
    <source>
        <dbReference type="Pfam" id="PF00171"/>
    </source>
</evidence>
<dbReference type="InterPro" id="IPR016163">
    <property type="entry name" value="Ald_DH_C"/>
</dbReference>